<gene>
    <name evidence="1" type="ORF">METZ01_LOCUS371503</name>
</gene>
<name>A0A382T930_9ZZZZ</name>
<proteinExistence type="predicted"/>
<dbReference type="EMBL" id="UINC01134852">
    <property type="protein sequence ID" value="SVD18649.1"/>
    <property type="molecule type" value="Genomic_DNA"/>
</dbReference>
<organism evidence="1">
    <name type="scientific">marine metagenome</name>
    <dbReference type="NCBI Taxonomy" id="408172"/>
    <lineage>
        <taxon>unclassified sequences</taxon>
        <taxon>metagenomes</taxon>
        <taxon>ecological metagenomes</taxon>
    </lineage>
</organism>
<protein>
    <submittedName>
        <fullName evidence="1">Uncharacterized protein</fullName>
    </submittedName>
</protein>
<feature type="non-terminal residue" evidence="1">
    <location>
        <position position="1"/>
    </location>
</feature>
<evidence type="ECO:0000313" key="1">
    <source>
        <dbReference type="EMBL" id="SVD18649.1"/>
    </source>
</evidence>
<reference evidence="1" key="1">
    <citation type="submission" date="2018-05" db="EMBL/GenBank/DDBJ databases">
        <authorList>
            <person name="Lanie J.A."/>
            <person name="Ng W.-L."/>
            <person name="Kazmierczak K.M."/>
            <person name="Andrzejewski T.M."/>
            <person name="Davidsen T.M."/>
            <person name="Wayne K.J."/>
            <person name="Tettelin H."/>
            <person name="Glass J.I."/>
            <person name="Rusch D."/>
            <person name="Podicherti R."/>
            <person name="Tsui H.-C.T."/>
            <person name="Winkler M.E."/>
        </authorList>
    </citation>
    <scope>NUCLEOTIDE SEQUENCE</scope>
</reference>
<feature type="non-terminal residue" evidence="1">
    <location>
        <position position="231"/>
    </location>
</feature>
<accession>A0A382T930</accession>
<sequence length="231" mass="25105">MSEHMDKSLEDFKIDILEDGVIDSDEVAKIKERLYADDVIDRDEADFLFALNDETSGKDNDPGWQALFVEALSDHVLKDEESPGVIDDNEADYLIEKIKGDGVVDANELKLLVNICATATGESPVGFNQFILDSVKAAVIEDGIVDSDEVEMMKMVIYGAGGAGGAGVDRAEADMLFDINDATTGKEGHDPSWQAFFVDAIAKHVLEDEVSPGDIDEEEGDWLISKIEGDG</sequence>
<dbReference type="AlphaFoldDB" id="A0A382T930"/>